<feature type="chain" id="PRO_5006631656" evidence="4">
    <location>
        <begin position="24"/>
        <end position="527"/>
    </location>
</feature>
<dbReference type="SUPFAM" id="SSF53850">
    <property type="entry name" value="Periplasmic binding protein-like II"/>
    <property type="match status" value="1"/>
</dbReference>
<proteinExistence type="inferred from homology"/>
<dbReference type="GO" id="GO:1904680">
    <property type="term" value="F:peptide transmembrane transporter activity"/>
    <property type="evidence" value="ECO:0007669"/>
    <property type="project" value="TreeGrafter"/>
</dbReference>
<feature type="signal peptide" evidence="4">
    <location>
        <begin position="1"/>
        <end position="23"/>
    </location>
</feature>
<evidence type="ECO:0000313" key="6">
    <source>
        <dbReference type="EMBL" id="GAK55359.1"/>
    </source>
</evidence>
<dbReference type="GO" id="GO:0042597">
    <property type="term" value="C:periplasmic space"/>
    <property type="evidence" value="ECO:0007669"/>
    <property type="project" value="UniProtKB-ARBA"/>
</dbReference>
<dbReference type="Gene3D" id="3.10.105.10">
    <property type="entry name" value="Dipeptide-binding Protein, Domain 3"/>
    <property type="match status" value="1"/>
</dbReference>
<dbReference type="InterPro" id="IPR039424">
    <property type="entry name" value="SBP_5"/>
</dbReference>
<dbReference type="PIRSF" id="PIRSF002741">
    <property type="entry name" value="MppA"/>
    <property type="match status" value="1"/>
</dbReference>
<keyword evidence="2" id="KW-0813">Transport</keyword>
<evidence type="ECO:0000313" key="7">
    <source>
        <dbReference type="Proteomes" id="UP000030661"/>
    </source>
</evidence>
<evidence type="ECO:0000259" key="5">
    <source>
        <dbReference type="Pfam" id="PF00496"/>
    </source>
</evidence>
<dbReference type="PANTHER" id="PTHR30290">
    <property type="entry name" value="PERIPLASMIC BINDING COMPONENT OF ABC TRANSPORTER"/>
    <property type="match status" value="1"/>
</dbReference>
<dbReference type="GO" id="GO:0015833">
    <property type="term" value="P:peptide transport"/>
    <property type="evidence" value="ECO:0007669"/>
    <property type="project" value="TreeGrafter"/>
</dbReference>
<sequence>MKNLYRSIIASVLWLWIALPVCAQQPQYGGTLYVGMLTDAWSFDPIHIQTTTCMRVYLDAGIGETLYRWSVEDEEYLPWLATALPEISEDGLTYRIPLRQGVKFHDGTTFDAHAMVYSIQRILNPENKSYIYRKYADVIDKVEALDDYTLQIRLKTRDHVFLAKLAGPEVSPVSRQAVEQAGQDYGTTTAIGTGPFRFVEWTPGDRIVLERFDGYWQAELPYLDQVVFKIIPEEAAALMQLRLEEIHILEDVPRKDINKLIMEAPNLTIQLLLGIQHEQIYLNNAHPPFNDLRVRQALAYALDRQMIIDVVFDGHALESVGPYHSWSWIHNPNWSQPYPYNPEKARQLLAEAGYNPQNPLKFELMATNQDLFVDQSLIVQEQLKQIGVQIDVLPLDKNVLFDRVYVRNAYQGQPEMFAAALEDWGASVDDPENSAERVFLSNSGANKGFYNNPEVDRLFQAIKSAKTLDEQKTLYYQTEELIAKDSPTIWICNPKDAVAYSNKVQGFYPDARYRLPLATVWLEEGEN</sequence>
<dbReference type="InterPro" id="IPR000914">
    <property type="entry name" value="SBP_5_dom"/>
</dbReference>
<dbReference type="STRING" id="1499967.U27_02191"/>
<dbReference type="EMBL" id="DF820463">
    <property type="protein sequence ID" value="GAK55359.1"/>
    <property type="molecule type" value="Genomic_DNA"/>
</dbReference>
<comment type="similarity">
    <text evidence="1">Belongs to the bacterial solute-binding protein 5 family.</text>
</comment>
<dbReference type="CDD" id="cd00995">
    <property type="entry name" value="PBP2_NikA_DppA_OppA_like"/>
    <property type="match status" value="1"/>
</dbReference>
<evidence type="ECO:0000256" key="4">
    <source>
        <dbReference type="SAM" id="SignalP"/>
    </source>
</evidence>
<organism evidence="6">
    <name type="scientific">Vecturithrix granuli</name>
    <dbReference type="NCBI Taxonomy" id="1499967"/>
    <lineage>
        <taxon>Bacteria</taxon>
        <taxon>Candidatus Moduliflexota</taxon>
        <taxon>Candidatus Vecturitrichia</taxon>
        <taxon>Candidatus Vecturitrichales</taxon>
        <taxon>Candidatus Vecturitrichaceae</taxon>
        <taxon>Candidatus Vecturithrix</taxon>
    </lineage>
</organism>
<dbReference type="Proteomes" id="UP000030661">
    <property type="component" value="Unassembled WGS sequence"/>
</dbReference>
<keyword evidence="7" id="KW-1185">Reference proteome</keyword>
<name>A0A0S6WA12_VECG1</name>
<accession>A0A0S6WA12</accession>
<gene>
    <name evidence="6" type="ORF">U27_02191</name>
</gene>
<dbReference type="HOGENOM" id="CLU_017028_7_4_0"/>
<dbReference type="GO" id="GO:0043190">
    <property type="term" value="C:ATP-binding cassette (ABC) transporter complex"/>
    <property type="evidence" value="ECO:0007669"/>
    <property type="project" value="InterPro"/>
</dbReference>
<dbReference type="InterPro" id="IPR030678">
    <property type="entry name" value="Peptide/Ni-bd"/>
</dbReference>
<dbReference type="Pfam" id="PF00496">
    <property type="entry name" value="SBP_bac_5"/>
    <property type="match status" value="1"/>
</dbReference>
<reference evidence="6" key="1">
    <citation type="journal article" date="2015" name="PeerJ">
        <title>First genomic representation of candidate bacterial phylum KSB3 points to enhanced environmental sensing as a trigger of wastewater bulking.</title>
        <authorList>
            <person name="Sekiguchi Y."/>
            <person name="Ohashi A."/>
            <person name="Parks D.H."/>
            <person name="Yamauchi T."/>
            <person name="Tyson G.W."/>
            <person name="Hugenholtz P."/>
        </authorList>
    </citation>
    <scope>NUCLEOTIDE SEQUENCE [LARGE SCALE GENOMIC DNA]</scope>
</reference>
<evidence type="ECO:0000256" key="3">
    <source>
        <dbReference type="ARBA" id="ARBA00022729"/>
    </source>
</evidence>
<dbReference type="AlphaFoldDB" id="A0A0S6WA12"/>
<evidence type="ECO:0000256" key="1">
    <source>
        <dbReference type="ARBA" id="ARBA00005695"/>
    </source>
</evidence>
<dbReference type="eggNOG" id="COG0747">
    <property type="taxonomic scope" value="Bacteria"/>
</dbReference>
<evidence type="ECO:0000256" key="2">
    <source>
        <dbReference type="ARBA" id="ARBA00022448"/>
    </source>
</evidence>
<dbReference type="Gene3D" id="3.40.190.10">
    <property type="entry name" value="Periplasmic binding protein-like II"/>
    <property type="match status" value="1"/>
</dbReference>
<keyword evidence="3 4" id="KW-0732">Signal</keyword>
<feature type="domain" description="Solute-binding protein family 5" evidence="5">
    <location>
        <begin position="76"/>
        <end position="443"/>
    </location>
</feature>
<dbReference type="PANTHER" id="PTHR30290:SF9">
    <property type="entry name" value="OLIGOPEPTIDE-BINDING PROTEIN APPA"/>
    <property type="match status" value="1"/>
</dbReference>
<protein>
    <submittedName>
        <fullName evidence="6">Probable ABC transporter substrate binding protein</fullName>
    </submittedName>
</protein>